<dbReference type="AlphaFoldDB" id="A0A1L7X560"/>
<dbReference type="InterPro" id="IPR028020">
    <property type="entry name" value="ASX_DEUBAD_dom"/>
</dbReference>
<dbReference type="Proteomes" id="UP000184330">
    <property type="component" value="Unassembled WGS sequence"/>
</dbReference>
<sequence length="337" mass="38774">MQRSSARKRTATKQYDDDGYGEKSTTERPTKSTRTTRGKTRRPKTAEELLADPDHEWYDSNSTSKVKIMFMSEEAKRIIEEKRPDLVEKHRQIIKQSGRADRAIANFQRDGRNGFHDPEWQRQAREAFRKHNAGEFDEYIKWKLYQDWPELEEIDKAKAEAAEAEEEAREQEQEEQDAMLEDELQTAPTPKSVASQNGENGVQESSPRHGYMSDQVNNTDPPKTPGNGNTYMNDAEIQETPSQDMPANRFNYYRKGKKNDDDEPIMFSPSGNHGQPDRWYAVKSASRTPSRGNDQQNGSLPGSHDAMMPNSHQHPQVQQHSKQDAMDLEDSTDELQR</sequence>
<organism evidence="3 4">
    <name type="scientific">Phialocephala subalpina</name>
    <dbReference type="NCBI Taxonomy" id="576137"/>
    <lineage>
        <taxon>Eukaryota</taxon>
        <taxon>Fungi</taxon>
        <taxon>Dikarya</taxon>
        <taxon>Ascomycota</taxon>
        <taxon>Pezizomycotina</taxon>
        <taxon>Leotiomycetes</taxon>
        <taxon>Helotiales</taxon>
        <taxon>Mollisiaceae</taxon>
        <taxon>Phialocephala</taxon>
        <taxon>Phialocephala fortinii species complex</taxon>
    </lineage>
</organism>
<feature type="compositionally biased region" description="Polar residues" evidence="1">
    <location>
        <begin position="214"/>
        <end position="232"/>
    </location>
</feature>
<name>A0A1L7X560_9HELO</name>
<keyword evidence="4" id="KW-1185">Reference proteome</keyword>
<reference evidence="3 4" key="1">
    <citation type="submission" date="2016-03" db="EMBL/GenBank/DDBJ databases">
        <authorList>
            <person name="Ploux O."/>
        </authorList>
    </citation>
    <scope>NUCLEOTIDE SEQUENCE [LARGE SCALE GENOMIC DNA]</scope>
    <source>
        <strain evidence="3 4">UAMH 11012</strain>
    </source>
</reference>
<feature type="compositionally biased region" description="Acidic residues" evidence="1">
    <location>
        <begin position="326"/>
        <end position="337"/>
    </location>
</feature>
<feature type="region of interest" description="Disordered" evidence="1">
    <location>
        <begin position="1"/>
        <end position="56"/>
    </location>
</feature>
<dbReference type="OrthoDB" id="2289918at2759"/>
<feature type="compositionally biased region" description="Polar residues" evidence="1">
    <location>
        <begin position="285"/>
        <end position="300"/>
    </location>
</feature>
<proteinExistence type="predicted"/>
<evidence type="ECO:0000256" key="1">
    <source>
        <dbReference type="SAM" id="MobiDB-lite"/>
    </source>
</evidence>
<feature type="compositionally biased region" description="Polar residues" evidence="1">
    <location>
        <begin position="310"/>
        <end position="320"/>
    </location>
</feature>
<feature type="compositionally biased region" description="Basic residues" evidence="1">
    <location>
        <begin position="34"/>
        <end position="43"/>
    </location>
</feature>
<feature type="domain" description="ASX DEUBAD" evidence="2">
    <location>
        <begin position="80"/>
        <end position="149"/>
    </location>
</feature>
<accession>A0A1L7X560</accession>
<feature type="compositionally biased region" description="Basic and acidic residues" evidence="1">
    <location>
        <begin position="14"/>
        <end position="30"/>
    </location>
</feature>
<feature type="compositionally biased region" description="Acidic residues" evidence="1">
    <location>
        <begin position="162"/>
        <end position="184"/>
    </location>
</feature>
<feature type="region of interest" description="Disordered" evidence="1">
    <location>
        <begin position="156"/>
        <end position="337"/>
    </location>
</feature>
<evidence type="ECO:0000259" key="2">
    <source>
        <dbReference type="Pfam" id="PF13919"/>
    </source>
</evidence>
<feature type="compositionally biased region" description="Polar residues" evidence="1">
    <location>
        <begin position="186"/>
        <end position="205"/>
    </location>
</feature>
<dbReference type="Pfam" id="PF13919">
    <property type="entry name" value="ASXH"/>
    <property type="match status" value="1"/>
</dbReference>
<gene>
    <name evidence="3" type="ORF">PAC_10057</name>
</gene>
<evidence type="ECO:0000313" key="4">
    <source>
        <dbReference type="Proteomes" id="UP000184330"/>
    </source>
</evidence>
<protein>
    <recommendedName>
        <fullName evidence="2">ASX DEUBAD domain-containing protein</fullName>
    </recommendedName>
</protein>
<feature type="compositionally biased region" description="Basic residues" evidence="1">
    <location>
        <begin position="1"/>
        <end position="11"/>
    </location>
</feature>
<feature type="compositionally biased region" description="Basic and acidic residues" evidence="1">
    <location>
        <begin position="44"/>
        <end position="56"/>
    </location>
</feature>
<evidence type="ECO:0000313" key="3">
    <source>
        <dbReference type="EMBL" id="CZR60161.1"/>
    </source>
</evidence>
<dbReference type="EMBL" id="FJOG01000015">
    <property type="protein sequence ID" value="CZR60161.1"/>
    <property type="molecule type" value="Genomic_DNA"/>
</dbReference>